<dbReference type="InterPro" id="IPR005615">
    <property type="entry name" value="Glutathione_synthase"/>
</dbReference>
<name>A0A0R3WZK0_HYDTA</name>
<proteinExistence type="inferred from homology"/>
<evidence type="ECO:0000256" key="6">
    <source>
        <dbReference type="ARBA" id="ARBA00022598"/>
    </source>
</evidence>
<keyword evidence="8" id="KW-0479">Metal-binding</keyword>
<dbReference type="InterPro" id="IPR014042">
    <property type="entry name" value="Glutathione_synthase_a-hlx"/>
</dbReference>
<evidence type="ECO:0000256" key="7">
    <source>
        <dbReference type="ARBA" id="ARBA00022684"/>
    </source>
</evidence>
<dbReference type="PANTHER" id="PTHR11130">
    <property type="entry name" value="GLUTATHIONE SYNTHETASE"/>
    <property type="match status" value="1"/>
</dbReference>
<reference evidence="15" key="1">
    <citation type="submission" date="2017-02" db="UniProtKB">
        <authorList>
            <consortium name="WormBaseParasite"/>
        </authorList>
    </citation>
    <scope>IDENTIFICATION</scope>
</reference>
<dbReference type="InterPro" id="IPR037013">
    <property type="entry name" value="GSH-S_sub-bd_sf"/>
</dbReference>
<dbReference type="EC" id="6.3.2.3" evidence="4"/>
<dbReference type="UniPathway" id="UPA00142">
    <property type="reaction ID" value="UER00210"/>
</dbReference>
<evidence type="ECO:0000256" key="10">
    <source>
        <dbReference type="ARBA" id="ARBA00022840"/>
    </source>
</evidence>
<dbReference type="InterPro" id="IPR016185">
    <property type="entry name" value="PreATP-grasp_dom_sf"/>
</dbReference>
<evidence type="ECO:0000256" key="12">
    <source>
        <dbReference type="ARBA" id="ARBA00030403"/>
    </source>
</evidence>
<dbReference type="Gene3D" id="3.30.1490.80">
    <property type="match status" value="1"/>
</dbReference>
<evidence type="ECO:0000256" key="5">
    <source>
        <dbReference type="ARBA" id="ARBA00020821"/>
    </source>
</evidence>
<evidence type="ECO:0000256" key="9">
    <source>
        <dbReference type="ARBA" id="ARBA00022741"/>
    </source>
</evidence>
<dbReference type="SUPFAM" id="SSF52440">
    <property type="entry name" value="PreATP-grasp domain"/>
    <property type="match status" value="1"/>
</dbReference>
<dbReference type="InterPro" id="IPR014709">
    <property type="entry name" value="Glutathione_synthase_C_euk"/>
</dbReference>
<comment type="cofactor">
    <cofactor evidence="1">
        <name>Mg(2+)</name>
        <dbReference type="ChEBI" id="CHEBI:18420"/>
    </cofactor>
</comment>
<comment type="pathway">
    <text evidence="2">Sulfur metabolism; glutathione biosynthesis; glutathione from L-cysteine and L-glutamate: step 2/2.</text>
</comment>
<dbReference type="Pfam" id="PF03199">
    <property type="entry name" value="GSH_synthase"/>
    <property type="match status" value="1"/>
</dbReference>
<evidence type="ECO:0000313" key="15">
    <source>
        <dbReference type="WBParaSite" id="TTAC_0000622701-mRNA-1"/>
    </source>
</evidence>
<sequence>LLRTADGAIVTIRHTLLPSPYPRIQFEEAVDIQRSFNSLFLRVASDYEFMESTFKPLSAANASPPTTSCLLLSAPRSVEKLRGCPSATRFGSAIARAVEEYVKSSAHLQRTCLPAVLMVVSENETNIYDQRSIEEAMLCANVALRLLRRTFAELGESARRVVVEESTGRLFVDGHEVALVYYRTGYAPHHFDEEAWQTKLRLERSLAIKCPSIDYLLANMKLVQTALAAGSTSLSRFGVSVGTAERLAAAFARQTVLSTDFNFADPVVIEKMVDECRRGPDKFVLKPQREGGGNNVFGGETTGTCLVTL</sequence>
<comment type="catalytic activity">
    <reaction evidence="13">
        <text>gamma-L-glutamyl-L-cysteine + glycine + ATP = glutathione + ADP + phosphate + H(+)</text>
        <dbReference type="Rhea" id="RHEA:13557"/>
        <dbReference type="ChEBI" id="CHEBI:15378"/>
        <dbReference type="ChEBI" id="CHEBI:30616"/>
        <dbReference type="ChEBI" id="CHEBI:43474"/>
        <dbReference type="ChEBI" id="CHEBI:57305"/>
        <dbReference type="ChEBI" id="CHEBI:57925"/>
        <dbReference type="ChEBI" id="CHEBI:58173"/>
        <dbReference type="ChEBI" id="CHEBI:456216"/>
        <dbReference type="EC" id="6.3.2.3"/>
    </reaction>
    <physiologicalReaction direction="left-to-right" evidence="13">
        <dbReference type="Rhea" id="RHEA:13558"/>
    </physiologicalReaction>
</comment>
<dbReference type="AlphaFoldDB" id="A0A0R3WZK0"/>
<accession>A0A0R3WZK0</accession>
<dbReference type="GO" id="GO:0005524">
    <property type="term" value="F:ATP binding"/>
    <property type="evidence" value="ECO:0007669"/>
    <property type="project" value="UniProtKB-KW"/>
</dbReference>
<dbReference type="GO" id="GO:0005829">
    <property type="term" value="C:cytosol"/>
    <property type="evidence" value="ECO:0007669"/>
    <property type="project" value="TreeGrafter"/>
</dbReference>
<organism evidence="15">
    <name type="scientific">Hydatigena taeniaeformis</name>
    <name type="common">Feline tapeworm</name>
    <name type="synonym">Taenia taeniaeformis</name>
    <dbReference type="NCBI Taxonomy" id="6205"/>
    <lineage>
        <taxon>Eukaryota</taxon>
        <taxon>Metazoa</taxon>
        <taxon>Spiralia</taxon>
        <taxon>Lophotrochozoa</taxon>
        <taxon>Platyhelminthes</taxon>
        <taxon>Cestoda</taxon>
        <taxon>Eucestoda</taxon>
        <taxon>Cyclophyllidea</taxon>
        <taxon>Taeniidae</taxon>
        <taxon>Hydatigera</taxon>
    </lineage>
</organism>
<dbReference type="SUPFAM" id="SSF56059">
    <property type="entry name" value="Glutathione synthetase ATP-binding domain-like"/>
    <property type="match status" value="1"/>
</dbReference>
<dbReference type="GO" id="GO:0046872">
    <property type="term" value="F:metal ion binding"/>
    <property type="evidence" value="ECO:0007669"/>
    <property type="project" value="UniProtKB-KW"/>
</dbReference>
<dbReference type="WBParaSite" id="TTAC_0000622701-mRNA-1">
    <property type="protein sequence ID" value="TTAC_0000622701-mRNA-1"/>
    <property type="gene ID" value="TTAC_0000622701"/>
</dbReference>
<dbReference type="GO" id="GO:0004363">
    <property type="term" value="F:glutathione synthase activity"/>
    <property type="evidence" value="ECO:0007669"/>
    <property type="project" value="UniProtKB-EC"/>
</dbReference>
<keyword evidence="7" id="KW-0317">Glutathione biosynthesis</keyword>
<dbReference type="InterPro" id="IPR004887">
    <property type="entry name" value="GSH_synth_subst-bd"/>
</dbReference>
<evidence type="ECO:0000256" key="11">
    <source>
        <dbReference type="ARBA" id="ARBA00022842"/>
    </source>
</evidence>
<evidence type="ECO:0000256" key="1">
    <source>
        <dbReference type="ARBA" id="ARBA00001946"/>
    </source>
</evidence>
<dbReference type="Gene3D" id="3.40.50.1760">
    <property type="entry name" value="Glutathione synthase, substrate-binding domain superfamily, eukaryotic"/>
    <property type="match status" value="1"/>
</dbReference>
<keyword evidence="11" id="KW-0460">Magnesium</keyword>
<keyword evidence="9" id="KW-0547">Nucleotide-binding</keyword>
<dbReference type="Gene3D" id="3.30.1490.50">
    <property type="match status" value="1"/>
</dbReference>
<evidence type="ECO:0000256" key="4">
    <source>
        <dbReference type="ARBA" id="ARBA00012214"/>
    </source>
</evidence>
<keyword evidence="10" id="KW-0067">ATP-binding</keyword>
<dbReference type="GO" id="GO:0043295">
    <property type="term" value="F:glutathione binding"/>
    <property type="evidence" value="ECO:0007669"/>
    <property type="project" value="TreeGrafter"/>
</dbReference>
<feature type="domain" description="Glutathione synthase substrate-binding" evidence="14">
    <location>
        <begin position="115"/>
        <end position="218"/>
    </location>
</feature>
<evidence type="ECO:0000256" key="8">
    <source>
        <dbReference type="ARBA" id="ARBA00022723"/>
    </source>
</evidence>
<keyword evidence="6" id="KW-0436">Ligase</keyword>
<dbReference type="PANTHER" id="PTHR11130:SF0">
    <property type="entry name" value="GLUTATHIONE SYNTHETASE"/>
    <property type="match status" value="1"/>
</dbReference>
<protein>
    <recommendedName>
        <fullName evidence="5">Glutathione synthetase</fullName>
        <ecNumber evidence="4">6.3.2.3</ecNumber>
    </recommendedName>
    <alternativeName>
        <fullName evidence="12">Glutathione synthase</fullName>
    </alternativeName>
</protein>
<comment type="similarity">
    <text evidence="3">Belongs to the eukaryotic GSH synthase family.</text>
</comment>
<dbReference type="Gene3D" id="1.10.1080.10">
    <property type="entry name" value="Glutathione Synthetase, Chain A, domain 3"/>
    <property type="match status" value="2"/>
</dbReference>
<dbReference type="InterPro" id="IPR014049">
    <property type="entry name" value="Glutathione_synthase_N_euk"/>
</dbReference>
<evidence type="ECO:0000256" key="3">
    <source>
        <dbReference type="ARBA" id="ARBA00010385"/>
    </source>
</evidence>
<evidence type="ECO:0000256" key="2">
    <source>
        <dbReference type="ARBA" id="ARBA00004965"/>
    </source>
</evidence>
<evidence type="ECO:0000259" key="14">
    <source>
        <dbReference type="Pfam" id="PF03199"/>
    </source>
</evidence>
<dbReference type="STRING" id="6205.A0A0R3WZK0"/>
<dbReference type="Gene3D" id="3.30.470.20">
    <property type="entry name" value="ATP-grasp fold, B domain"/>
    <property type="match status" value="1"/>
</dbReference>
<evidence type="ECO:0000256" key="13">
    <source>
        <dbReference type="ARBA" id="ARBA00048871"/>
    </source>
</evidence>
<dbReference type="Pfam" id="PF03917">
    <property type="entry name" value="GSH_synth_ATP"/>
    <property type="match status" value="2"/>
</dbReference>